<dbReference type="InterPro" id="IPR011009">
    <property type="entry name" value="Kinase-like_dom_sf"/>
</dbReference>
<dbReference type="SUPFAM" id="SSF56112">
    <property type="entry name" value="Protein kinase-like (PK-like)"/>
    <property type="match status" value="1"/>
</dbReference>
<gene>
    <name evidence="2" type="ORF">FGLOB1_1220</name>
</gene>
<reference evidence="2 3" key="1">
    <citation type="submission" date="2020-05" db="EMBL/GenBank/DDBJ databases">
        <title>Identification and distribution of gene clusters putatively required for synthesis of sphingolipid metabolism inhibitors in phylogenetically diverse species of the filamentous fungus Fusarium.</title>
        <authorList>
            <person name="Kim H.-S."/>
            <person name="Busman M."/>
            <person name="Brown D.W."/>
            <person name="Divon H."/>
            <person name="Uhlig S."/>
            <person name="Proctor R.H."/>
        </authorList>
    </citation>
    <scope>NUCLEOTIDE SEQUENCE [LARGE SCALE GENOMIC DNA]</scope>
    <source>
        <strain evidence="2 3">NRRL 26131</strain>
    </source>
</reference>
<dbReference type="InterPro" id="IPR000719">
    <property type="entry name" value="Prot_kinase_dom"/>
</dbReference>
<feature type="domain" description="Protein kinase" evidence="1">
    <location>
        <begin position="1"/>
        <end position="276"/>
    </location>
</feature>
<accession>A0A8H6DIS6</accession>
<dbReference type="PANTHER" id="PTHR23257">
    <property type="entry name" value="SERINE-THREONINE PROTEIN KINASE"/>
    <property type="match status" value="1"/>
</dbReference>
<evidence type="ECO:0000313" key="3">
    <source>
        <dbReference type="Proteomes" id="UP000532311"/>
    </source>
</evidence>
<organism evidence="2 3">
    <name type="scientific">Fusarium globosum</name>
    <dbReference type="NCBI Taxonomy" id="78864"/>
    <lineage>
        <taxon>Eukaryota</taxon>
        <taxon>Fungi</taxon>
        <taxon>Dikarya</taxon>
        <taxon>Ascomycota</taxon>
        <taxon>Pezizomycotina</taxon>
        <taxon>Sordariomycetes</taxon>
        <taxon>Hypocreomycetidae</taxon>
        <taxon>Hypocreales</taxon>
        <taxon>Nectriaceae</taxon>
        <taxon>Fusarium</taxon>
        <taxon>Fusarium fujikuroi species complex</taxon>
    </lineage>
</organism>
<keyword evidence="2" id="KW-0808">Transferase</keyword>
<dbReference type="AlphaFoldDB" id="A0A8H6DIS6"/>
<dbReference type="Gene3D" id="1.10.510.10">
    <property type="entry name" value="Transferase(Phosphotransferase) domain 1"/>
    <property type="match status" value="1"/>
</dbReference>
<dbReference type="Proteomes" id="UP000532311">
    <property type="component" value="Unassembled WGS sequence"/>
</dbReference>
<proteinExistence type="predicted"/>
<comment type="caution">
    <text evidence="2">The sequence shown here is derived from an EMBL/GenBank/DDBJ whole genome shotgun (WGS) entry which is preliminary data.</text>
</comment>
<sequence>MGLSPTAVFIRSRVDVLMRTDHSVLYIDKSEPETVLKAETIWIDGKPYGPPSMVEETSDDLTREHHVYKAISPHRYITKCFGIVHDHDGHAIALKLERATKGNLRHIIDETPEPPSINRRLEMATTFAESIVHLHSRGVIWGDISTRNILVFSDDTLKICDFASSALSQTYPEFGPHTYEPAYCPALPEKELSELSMMQRELYALGSAIYEIMEWKFPYAGIDGDIWDIVEAGTMPVIESENIAGRIIDRCWQLGYDSASTILDDLAALAKQVPKE</sequence>
<dbReference type="EMBL" id="JAAQPF010000037">
    <property type="protein sequence ID" value="KAF5719308.1"/>
    <property type="molecule type" value="Genomic_DNA"/>
</dbReference>
<dbReference type="InterPro" id="IPR050167">
    <property type="entry name" value="Ser_Thr_protein_kinase"/>
</dbReference>
<dbReference type="Pfam" id="PF07714">
    <property type="entry name" value="PK_Tyr_Ser-Thr"/>
    <property type="match status" value="1"/>
</dbReference>
<evidence type="ECO:0000313" key="2">
    <source>
        <dbReference type="EMBL" id="KAF5719308.1"/>
    </source>
</evidence>
<dbReference type="GO" id="GO:0004672">
    <property type="term" value="F:protein kinase activity"/>
    <property type="evidence" value="ECO:0007669"/>
    <property type="project" value="InterPro"/>
</dbReference>
<dbReference type="GO" id="GO:0005737">
    <property type="term" value="C:cytoplasm"/>
    <property type="evidence" value="ECO:0007669"/>
    <property type="project" value="TreeGrafter"/>
</dbReference>
<dbReference type="GO" id="GO:0005524">
    <property type="term" value="F:ATP binding"/>
    <property type="evidence" value="ECO:0007669"/>
    <property type="project" value="InterPro"/>
</dbReference>
<dbReference type="InterPro" id="IPR001245">
    <property type="entry name" value="Ser-Thr/Tyr_kinase_cat_dom"/>
</dbReference>
<dbReference type="PROSITE" id="PS50011">
    <property type="entry name" value="PROTEIN_KINASE_DOM"/>
    <property type="match status" value="1"/>
</dbReference>
<evidence type="ECO:0000259" key="1">
    <source>
        <dbReference type="PROSITE" id="PS50011"/>
    </source>
</evidence>
<dbReference type="GO" id="GO:0007165">
    <property type="term" value="P:signal transduction"/>
    <property type="evidence" value="ECO:0007669"/>
    <property type="project" value="TreeGrafter"/>
</dbReference>
<name>A0A8H6DIS6_9HYPO</name>
<keyword evidence="2" id="KW-0418">Kinase</keyword>
<keyword evidence="3" id="KW-1185">Reference proteome</keyword>
<protein>
    <submittedName>
        <fullName evidence="2">TKL kinase</fullName>
    </submittedName>
</protein>